<dbReference type="Proteomes" id="UP001457282">
    <property type="component" value="Unassembled WGS sequence"/>
</dbReference>
<feature type="binding site" evidence="14">
    <location>
        <begin position="319"/>
        <end position="321"/>
    </location>
    <ligand>
        <name>substrate</name>
    </ligand>
</feature>
<dbReference type="FunFam" id="3.40.50.450:FF:000002">
    <property type="entry name" value="ATP-dependent 6-phosphofructokinase"/>
    <property type="match status" value="1"/>
</dbReference>
<comment type="subunit">
    <text evidence="14">Homotetramer.</text>
</comment>
<evidence type="ECO:0000256" key="15">
    <source>
        <dbReference type="SAM" id="MobiDB-lite"/>
    </source>
</evidence>
<dbReference type="EC" id="2.7.1.11" evidence="14"/>
<organism evidence="17 18">
    <name type="scientific">Rubus argutus</name>
    <name type="common">Southern blackberry</name>
    <dbReference type="NCBI Taxonomy" id="59490"/>
    <lineage>
        <taxon>Eukaryota</taxon>
        <taxon>Viridiplantae</taxon>
        <taxon>Streptophyta</taxon>
        <taxon>Embryophyta</taxon>
        <taxon>Tracheophyta</taxon>
        <taxon>Spermatophyta</taxon>
        <taxon>Magnoliopsida</taxon>
        <taxon>eudicotyledons</taxon>
        <taxon>Gunneridae</taxon>
        <taxon>Pentapetalae</taxon>
        <taxon>rosids</taxon>
        <taxon>fabids</taxon>
        <taxon>Rosales</taxon>
        <taxon>Rosaceae</taxon>
        <taxon>Rosoideae</taxon>
        <taxon>Rosoideae incertae sedis</taxon>
        <taxon>Rubus</taxon>
    </lineage>
</organism>
<dbReference type="PIRSF" id="PIRSF000534">
    <property type="entry name" value="PPi_PFK_TP0108"/>
    <property type="match status" value="1"/>
</dbReference>
<keyword evidence="12 14" id="KW-0324">Glycolysis</keyword>
<dbReference type="GO" id="GO:0006002">
    <property type="term" value="P:fructose 6-phosphate metabolic process"/>
    <property type="evidence" value="ECO:0007669"/>
    <property type="project" value="InterPro"/>
</dbReference>
<evidence type="ECO:0000256" key="3">
    <source>
        <dbReference type="ARBA" id="ARBA00004496"/>
    </source>
</evidence>
<evidence type="ECO:0000259" key="16">
    <source>
        <dbReference type="Pfam" id="PF00365"/>
    </source>
</evidence>
<keyword evidence="4 14" id="KW-0963">Cytoplasm</keyword>
<dbReference type="InterPro" id="IPR050929">
    <property type="entry name" value="PFKA"/>
</dbReference>
<evidence type="ECO:0000256" key="13">
    <source>
        <dbReference type="ARBA" id="ARBA00048070"/>
    </source>
</evidence>
<feature type="binding site" evidence="14">
    <location>
        <begin position="245"/>
        <end position="248"/>
    </location>
    <ligand>
        <name>ATP</name>
        <dbReference type="ChEBI" id="CHEBI:30616"/>
    </ligand>
</feature>
<dbReference type="InterPro" id="IPR022953">
    <property type="entry name" value="ATP_PFK"/>
</dbReference>
<evidence type="ECO:0000256" key="1">
    <source>
        <dbReference type="ARBA" id="ARBA00001946"/>
    </source>
</evidence>
<evidence type="ECO:0000256" key="5">
    <source>
        <dbReference type="ARBA" id="ARBA00022533"/>
    </source>
</evidence>
<feature type="binding site" evidence="14">
    <location>
        <position position="157"/>
    </location>
    <ligand>
        <name>ATP</name>
        <dbReference type="ChEBI" id="CHEBI:30616"/>
    </ligand>
</feature>
<proteinExistence type="inferred from homology"/>
<keyword evidence="10 14" id="KW-0067">ATP-binding</keyword>
<dbReference type="AlphaFoldDB" id="A0AAW1W542"/>
<keyword evidence="7 14" id="KW-0479">Metal-binding</keyword>
<evidence type="ECO:0000313" key="18">
    <source>
        <dbReference type="Proteomes" id="UP001457282"/>
    </source>
</evidence>
<dbReference type="PANTHER" id="PTHR45770">
    <property type="entry name" value="ATP-DEPENDENT 6-PHOSPHOFRUCTOKINASE 1"/>
    <property type="match status" value="1"/>
</dbReference>
<comment type="cofactor">
    <cofactor evidence="1 14">
        <name>Mg(2+)</name>
        <dbReference type="ChEBI" id="CHEBI:18420"/>
    </cofactor>
</comment>
<dbReference type="Gene3D" id="3.40.50.450">
    <property type="match status" value="1"/>
</dbReference>
<dbReference type="Pfam" id="PF00365">
    <property type="entry name" value="PFK"/>
    <property type="match status" value="1"/>
</dbReference>
<comment type="catalytic activity">
    <reaction evidence="13 14">
        <text>beta-D-fructose 6-phosphate + ATP = beta-D-fructose 1,6-bisphosphate + ADP + H(+)</text>
        <dbReference type="Rhea" id="RHEA:16109"/>
        <dbReference type="ChEBI" id="CHEBI:15378"/>
        <dbReference type="ChEBI" id="CHEBI:30616"/>
        <dbReference type="ChEBI" id="CHEBI:32966"/>
        <dbReference type="ChEBI" id="CHEBI:57634"/>
        <dbReference type="ChEBI" id="CHEBI:456216"/>
        <dbReference type="EC" id="2.7.1.11"/>
    </reaction>
</comment>
<feature type="binding site" evidence="14">
    <location>
        <position position="246"/>
    </location>
    <ligand>
        <name>Mg(2+)</name>
        <dbReference type="ChEBI" id="CHEBI:18420"/>
        <note>catalytic</note>
    </ligand>
</feature>
<accession>A0AAW1W542</accession>
<keyword evidence="9 14" id="KW-0418">Kinase</keyword>
<dbReference type="NCBIfam" id="NF005301">
    <property type="entry name" value="PRK06830.1"/>
    <property type="match status" value="1"/>
</dbReference>
<evidence type="ECO:0000256" key="10">
    <source>
        <dbReference type="ARBA" id="ARBA00022840"/>
    </source>
</evidence>
<comment type="function">
    <text evidence="2 14">Catalyzes the phosphorylation of D-fructose 6-phosphate to fructose 1,6-bisphosphate by ATP, the first committing step of glycolysis.</text>
</comment>
<evidence type="ECO:0000256" key="11">
    <source>
        <dbReference type="ARBA" id="ARBA00022842"/>
    </source>
</evidence>
<feature type="domain" description="Phosphofructokinase" evidence="16">
    <location>
        <begin position="150"/>
        <end position="456"/>
    </location>
</feature>
<evidence type="ECO:0000256" key="2">
    <source>
        <dbReference type="ARBA" id="ARBA00002659"/>
    </source>
</evidence>
<dbReference type="GO" id="GO:0005524">
    <property type="term" value="F:ATP binding"/>
    <property type="evidence" value="ECO:0007669"/>
    <property type="project" value="UniProtKB-KW"/>
</dbReference>
<dbReference type="InterPro" id="IPR035966">
    <property type="entry name" value="PKF_sf"/>
</dbReference>
<evidence type="ECO:0000256" key="12">
    <source>
        <dbReference type="ARBA" id="ARBA00023152"/>
    </source>
</evidence>
<comment type="subcellular location">
    <subcellularLocation>
        <location evidence="3 14">Cytoplasm</location>
    </subcellularLocation>
</comment>
<gene>
    <name evidence="14" type="primary">PFK</name>
    <name evidence="17" type="ORF">M0R45_037772</name>
</gene>
<feature type="compositionally biased region" description="Low complexity" evidence="15">
    <location>
        <begin position="1"/>
        <end position="24"/>
    </location>
</feature>
<feature type="active site" description="Proton acceptor" evidence="14">
    <location>
        <position position="276"/>
    </location>
</feature>
<keyword evidence="5 14" id="KW-0021">Allosteric enzyme</keyword>
<feature type="binding site" evidence="14">
    <location>
        <begin position="220"/>
        <end position="221"/>
    </location>
    <ligand>
        <name>ATP</name>
        <dbReference type="ChEBI" id="CHEBI:30616"/>
    </ligand>
</feature>
<evidence type="ECO:0000256" key="9">
    <source>
        <dbReference type="ARBA" id="ARBA00022777"/>
    </source>
</evidence>
<feature type="binding site" evidence="14">
    <location>
        <begin position="432"/>
        <end position="435"/>
    </location>
    <ligand>
        <name>substrate</name>
    </ligand>
</feature>
<evidence type="ECO:0000256" key="7">
    <source>
        <dbReference type="ARBA" id="ARBA00022723"/>
    </source>
</evidence>
<comment type="similarity">
    <text evidence="14">Belongs to the phosphofructokinase type A (PFKA) family. PPi-dependent PFK group II subfamily. Atypical ATP-dependent clade 'X' sub-subfamily.</text>
</comment>
<dbReference type="GO" id="GO:0046872">
    <property type="term" value="F:metal ion binding"/>
    <property type="evidence" value="ECO:0007669"/>
    <property type="project" value="UniProtKB-KW"/>
</dbReference>
<comment type="activity regulation">
    <text evidence="14">Allosterically activated by AMP.</text>
</comment>
<keyword evidence="8 14" id="KW-0547">Nucleotide-binding</keyword>
<feature type="binding site" evidence="14">
    <location>
        <position position="375"/>
    </location>
    <ligand>
        <name>substrate</name>
    </ligand>
</feature>
<dbReference type="PRINTS" id="PR00476">
    <property type="entry name" value="PHFRCTKINASE"/>
</dbReference>
<feature type="site" description="Important for substrate specificity; cannot use PPi as phosphoryl donor" evidence="14">
    <location>
        <position position="247"/>
    </location>
</feature>
<evidence type="ECO:0000256" key="8">
    <source>
        <dbReference type="ARBA" id="ARBA00022741"/>
    </source>
</evidence>
<keyword evidence="6 14" id="KW-0808">Transferase</keyword>
<protein>
    <recommendedName>
        <fullName evidence="14">ATP-dependent 6-phosphofructokinase</fullName>
        <shortName evidence="14">ATP-PFK</shortName>
        <shortName evidence="14">Phosphofructokinase</shortName>
        <ecNumber evidence="14">2.7.1.11</ecNumber>
    </recommendedName>
    <alternativeName>
        <fullName evidence="14">Phosphohexokinase</fullName>
    </alternativeName>
</protein>
<feature type="binding site" evidence="14">
    <location>
        <begin position="274"/>
        <end position="276"/>
    </location>
    <ligand>
        <name>substrate</name>
    </ligand>
</feature>
<dbReference type="SUPFAM" id="SSF53784">
    <property type="entry name" value="Phosphofructokinase"/>
    <property type="match status" value="1"/>
</dbReference>
<sequence>MESTISSSLSGSSSSPLLPSPSRRLGSKSQASVSFPNLRHPSFKSRTFPVPSFWRQNKPIRSQSSNHQPHGDGFVLEDVPHLTDFLPNLPSYPNPLQQSQAYAVVKKTFVSSSDAVAQEVVVQDDSPRGVHFRRAGPREKVFFHSKEVRACIVTCGGLCPGINTVIREIVCGLSYMYGVEEILGIEGGYRGFYSKNTLQLTPKVVNDIHKRGGTFLRTSRGGHDTHKIVDNIQDRGINQVYIIGGDGTQKGAALIYKEVEKRGLKVAVAGIPKTIDNDIAVIDKSFGFDTAVEEAQRAINAAHVEVESVENGIGIVKLMGRYSGFIALYATLASRDVDCCLIPESPFYLEGQGGLVEFIEQRLKENGHMVIVLAEGAGQEYIAQHMHAAGEKDASGNKLLLDVGLWLTERIKDHFAKGQKMAINMKYIDPTYMIRAIPSNASDNIYCTLLAHSAVHGAMAGYSGFTVGPVNSRHAYIPISRVTETQNTVKLTDRMWARLLASTNQPSFLDRNEMQQRVDLINSNIENTSI</sequence>
<name>A0AAW1W542_RUBAR</name>
<dbReference type="FunFam" id="3.40.50.460:FF:000018">
    <property type="entry name" value="Phosphofructokinase"/>
    <property type="match status" value="1"/>
</dbReference>
<evidence type="ECO:0000256" key="4">
    <source>
        <dbReference type="ARBA" id="ARBA00022490"/>
    </source>
</evidence>
<keyword evidence="11 14" id="KW-0460">Magnesium</keyword>
<comment type="caution">
    <text evidence="17">The sequence shown here is derived from an EMBL/GenBank/DDBJ whole genome shotgun (WGS) entry which is preliminary data.</text>
</comment>
<dbReference type="GO" id="GO:0005829">
    <property type="term" value="C:cytosol"/>
    <property type="evidence" value="ECO:0007669"/>
    <property type="project" value="UniProtKB-ARBA"/>
</dbReference>
<feature type="region of interest" description="Disordered" evidence="15">
    <location>
        <begin position="1"/>
        <end position="40"/>
    </location>
</feature>
<dbReference type="HAMAP" id="MF_01981">
    <property type="entry name" value="Phosphofructokinase_II_X"/>
    <property type="match status" value="1"/>
</dbReference>
<dbReference type="InterPro" id="IPR012004">
    <property type="entry name" value="PyroP-dep_PFK_TP0108"/>
</dbReference>
<dbReference type="GO" id="GO:0003872">
    <property type="term" value="F:6-phosphofructokinase activity"/>
    <property type="evidence" value="ECO:0007669"/>
    <property type="project" value="UniProtKB-UniRule"/>
</dbReference>
<evidence type="ECO:0000256" key="6">
    <source>
        <dbReference type="ARBA" id="ARBA00022679"/>
    </source>
</evidence>
<dbReference type="InterPro" id="IPR000023">
    <property type="entry name" value="Phosphofructokinase_dom"/>
</dbReference>
<evidence type="ECO:0000313" key="17">
    <source>
        <dbReference type="EMBL" id="KAK9913973.1"/>
    </source>
</evidence>
<reference evidence="17 18" key="1">
    <citation type="journal article" date="2023" name="G3 (Bethesda)">
        <title>A chromosome-length genome assembly and annotation of blackberry (Rubus argutus, cv. 'Hillquist').</title>
        <authorList>
            <person name="Bruna T."/>
            <person name="Aryal R."/>
            <person name="Dudchenko O."/>
            <person name="Sargent D.J."/>
            <person name="Mead D."/>
            <person name="Buti M."/>
            <person name="Cavallini A."/>
            <person name="Hytonen T."/>
            <person name="Andres J."/>
            <person name="Pham M."/>
            <person name="Weisz D."/>
            <person name="Mascagni F."/>
            <person name="Usai G."/>
            <person name="Natali L."/>
            <person name="Bassil N."/>
            <person name="Fernandez G.E."/>
            <person name="Lomsadze A."/>
            <person name="Armour M."/>
            <person name="Olukolu B."/>
            <person name="Poorten T."/>
            <person name="Britton C."/>
            <person name="Davik J."/>
            <person name="Ashrafi H."/>
            <person name="Aiden E.L."/>
            <person name="Borodovsky M."/>
            <person name="Worthington M."/>
        </authorList>
    </citation>
    <scope>NUCLEOTIDE SEQUENCE [LARGE SCALE GENOMIC DNA]</scope>
    <source>
        <strain evidence="17">PI 553951</strain>
    </source>
</reference>
<comment type="pathway">
    <text evidence="14">Carbohydrate degradation; glycolysis; D-glyceraldehyde 3-phosphate and glycerone phosphate from D-glucose: step 3/4.</text>
</comment>
<evidence type="ECO:0000256" key="14">
    <source>
        <dbReference type="HAMAP-Rule" id="MF_03186"/>
    </source>
</evidence>
<dbReference type="EMBL" id="JBEDUW010000007">
    <property type="protein sequence ID" value="KAK9913973.1"/>
    <property type="molecule type" value="Genomic_DNA"/>
</dbReference>
<keyword evidence="18" id="KW-1185">Reference proteome</keyword>